<reference evidence="2" key="1">
    <citation type="submission" date="2018-05" db="EMBL/GenBank/DDBJ databases">
        <authorList>
            <person name="Lanie J.A."/>
            <person name="Ng W.-L."/>
            <person name="Kazmierczak K.M."/>
            <person name="Andrzejewski T.M."/>
            <person name="Davidsen T.M."/>
            <person name="Wayne K.J."/>
            <person name="Tettelin H."/>
            <person name="Glass J.I."/>
            <person name="Rusch D."/>
            <person name="Podicherti R."/>
            <person name="Tsui H.-C.T."/>
            <person name="Winkler M.E."/>
        </authorList>
    </citation>
    <scope>NUCLEOTIDE SEQUENCE</scope>
</reference>
<dbReference type="SUPFAM" id="SSF54909">
    <property type="entry name" value="Dimeric alpha+beta barrel"/>
    <property type="match status" value="1"/>
</dbReference>
<dbReference type="EMBL" id="UINC01000163">
    <property type="protein sequence ID" value="SUZ50295.1"/>
    <property type="molecule type" value="Genomic_DNA"/>
</dbReference>
<dbReference type="AlphaFoldDB" id="A0A381N6Z3"/>
<dbReference type="InterPro" id="IPR011008">
    <property type="entry name" value="Dimeric_a/b-barrel"/>
</dbReference>
<feature type="domain" description="ABM" evidence="1">
    <location>
        <begin position="10"/>
        <end position="69"/>
    </location>
</feature>
<gene>
    <name evidence="2" type="ORF">METZ01_LOCUS3149</name>
</gene>
<sequence>MSYVVHVTAVVEGDLEQIEIMINDYRYKCLENQSGMEQFFVCRNVEQKNVFLYTQVFKDKQAHKIHLEGNDPKWFFEQMEENNYNFQGQWVAGIEIESSEGQVLN</sequence>
<organism evidence="2">
    <name type="scientific">marine metagenome</name>
    <dbReference type="NCBI Taxonomy" id="408172"/>
    <lineage>
        <taxon>unclassified sequences</taxon>
        <taxon>metagenomes</taxon>
        <taxon>ecological metagenomes</taxon>
    </lineage>
</organism>
<dbReference type="Pfam" id="PF03992">
    <property type="entry name" value="ABM"/>
    <property type="match status" value="1"/>
</dbReference>
<dbReference type="Gene3D" id="3.30.70.100">
    <property type="match status" value="1"/>
</dbReference>
<name>A0A381N6Z3_9ZZZZ</name>
<protein>
    <recommendedName>
        <fullName evidence="1">ABM domain-containing protein</fullName>
    </recommendedName>
</protein>
<evidence type="ECO:0000259" key="1">
    <source>
        <dbReference type="Pfam" id="PF03992"/>
    </source>
</evidence>
<accession>A0A381N6Z3</accession>
<proteinExistence type="predicted"/>
<dbReference type="InterPro" id="IPR007138">
    <property type="entry name" value="ABM_dom"/>
</dbReference>
<evidence type="ECO:0000313" key="2">
    <source>
        <dbReference type="EMBL" id="SUZ50295.1"/>
    </source>
</evidence>